<protein>
    <submittedName>
        <fullName evidence="1">Uncharacterized protein</fullName>
    </submittedName>
</protein>
<gene>
    <name evidence="1" type="ORF">NM688_g8733</name>
</gene>
<evidence type="ECO:0000313" key="2">
    <source>
        <dbReference type="Proteomes" id="UP001148662"/>
    </source>
</evidence>
<evidence type="ECO:0000313" key="1">
    <source>
        <dbReference type="EMBL" id="KAJ3523420.1"/>
    </source>
</evidence>
<dbReference type="EMBL" id="JANHOG010002439">
    <property type="protein sequence ID" value="KAJ3523420.1"/>
    <property type="molecule type" value="Genomic_DNA"/>
</dbReference>
<name>A0ACC1RS34_9APHY</name>
<dbReference type="Proteomes" id="UP001148662">
    <property type="component" value="Unassembled WGS sequence"/>
</dbReference>
<comment type="caution">
    <text evidence="1">The sequence shown here is derived from an EMBL/GenBank/DDBJ whole genome shotgun (WGS) entry which is preliminary data.</text>
</comment>
<keyword evidence="2" id="KW-1185">Reference proteome</keyword>
<organism evidence="1 2">
    <name type="scientific">Phlebia brevispora</name>
    <dbReference type="NCBI Taxonomy" id="194682"/>
    <lineage>
        <taxon>Eukaryota</taxon>
        <taxon>Fungi</taxon>
        <taxon>Dikarya</taxon>
        <taxon>Basidiomycota</taxon>
        <taxon>Agaricomycotina</taxon>
        <taxon>Agaricomycetes</taxon>
        <taxon>Polyporales</taxon>
        <taxon>Meruliaceae</taxon>
        <taxon>Phlebia</taxon>
    </lineage>
</organism>
<sequence>MQSTSRRNEAGWSDEQATRFTVQSSDVISDMRINVFREGSETVQWYKERFLGDEEIIDHIVENATSTIQWSVHRPKRGWYLRIRSPLFPPGSFVNLAPLPQSSPYHSDAALAFACRTNPQPIYKALDADRSLDSEATLTDGTREVNLHSYPPTPPQNPTVRMHPPSPHTIQARLSEIRLSQSTPANITHFLLTPHSNAHAPTEQPSLFARMVSAIKNAAPSHSSSFTMSPIPPPSSHPPKDTIVPTPVPLLKYHDRTPMWTANATYGTIEIDRQREQDFGVQASFWVAVALTYLDFLTEREVFNLLPSTYSAV</sequence>
<proteinExistence type="predicted"/>
<accession>A0ACC1RS34</accession>
<reference evidence="1" key="1">
    <citation type="submission" date="2022-07" db="EMBL/GenBank/DDBJ databases">
        <title>Genome Sequence of Phlebia brevispora.</title>
        <authorList>
            <person name="Buettner E."/>
        </authorList>
    </citation>
    <scope>NUCLEOTIDE SEQUENCE</scope>
    <source>
        <strain evidence="1">MPL23</strain>
    </source>
</reference>